<dbReference type="Proteomes" id="UP000275078">
    <property type="component" value="Unassembled WGS sequence"/>
</dbReference>
<feature type="compositionally biased region" description="Polar residues" evidence="1">
    <location>
        <begin position="35"/>
        <end position="47"/>
    </location>
</feature>
<sequence length="197" mass="22366">MQKNCNNVLLPNSTSPESGINEDAEMRDTARTHLASPTSSSADKGATTSVYGSNPFGFDEQLLQDFFASHGEVVNCVLTGVFDEPVDIAIPEFLWRRYLENRKDATDSAHPGASVRRWCRLPYEEAQMLGKRQPELYQETDEEVCVELVGVLPQFQWIVFKVRREMWERGLVGQEGGYDPYWQGETLRCKALVLTQK</sequence>
<name>A0A3N4IEF6_ASCIM</name>
<gene>
    <name evidence="2" type="ORF">BJ508DRAFT_31444</name>
</gene>
<accession>A0A3N4IEF6</accession>
<reference evidence="2 3" key="1">
    <citation type="journal article" date="2018" name="Nat. Ecol. Evol.">
        <title>Pezizomycetes genomes reveal the molecular basis of ectomycorrhizal truffle lifestyle.</title>
        <authorList>
            <person name="Murat C."/>
            <person name="Payen T."/>
            <person name="Noel B."/>
            <person name="Kuo A."/>
            <person name="Morin E."/>
            <person name="Chen J."/>
            <person name="Kohler A."/>
            <person name="Krizsan K."/>
            <person name="Balestrini R."/>
            <person name="Da Silva C."/>
            <person name="Montanini B."/>
            <person name="Hainaut M."/>
            <person name="Levati E."/>
            <person name="Barry K.W."/>
            <person name="Belfiori B."/>
            <person name="Cichocki N."/>
            <person name="Clum A."/>
            <person name="Dockter R.B."/>
            <person name="Fauchery L."/>
            <person name="Guy J."/>
            <person name="Iotti M."/>
            <person name="Le Tacon F."/>
            <person name="Lindquist E.A."/>
            <person name="Lipzen A."/>
            <person name="Malagnac F."/>
            <person name="Mello A."/>
            <person name="Molinier V."/>
            <person name="Miyauchi S."/>
            <person name="Poulain J."/>
            <person name="Riccioni C."/>
            <person name="Rubini A."/>
            <person name="Sitrit Y."/>
            <person name="Splivallo R."/>
            <person name="Traeger S."/>
            <person name="Wang M."/>
            <person name="Zifcakova L."/>
            <person name="Wipf D."/>
            <person name="Zambonelli A."/>
            <person name="Paolocci F."/>
            <person name="Nowrousian M."/>
            <person name="Ottonello S."/>
            <person name="Baldrian P."/>
            <person name="Spatafora J.W."/>
            <person name="Henrissat B."/>
            <person name="Nagy L.G."/>
            <person name="Aury J.M."/>
            <person name="Wincker P."/>
            <person name="Grigoriev I.V."/>
            <person name="Bonfante P."/>
            <person name="Martin F.M."/>
        </authorList>
    </citation>
    <scope>NUCLEOTIDE SEQUENCE [LARGE SCALE GENOMIC DNA]</scope>
    <source>
        <strain evidence="2 3">RN42</strain>
    </source>
</reference>
<evidence type="ECO:0000313" key="3">
    <source>
        <dbReference type="Proteomes" id="UP000275078"/>
    </source>
</evidence>
<protein>
    <submittedName>
        <fullName evidence="2">Uncharacterized protein</fullName>
    </submittedName>
</protein>
<feature type="compositionally biased region" description="Polar residues" evidence="1">
    <location>
        <begin position="1"/>
        <end position="18"/>
    </location>
</feature>
<proteinExistence type="predicted"/>
<keyword evidence="3" id="KW-1185">Reference proteome</keyword>
<dbReference type="AlphaFoldDB" id="A0A3N4IEF6"/>
<dbReference type="EMBL" id="ML119658">
    <property type="protein sequence ID" value="RPA84532.1"/>
    <property type="molecule type" value="Genomic_DNA"/>
</dbReference>
<feature type="region of interest" description="Disordered" evidence="1">
    <location>
        <begin position="1"/>
        <end position="21"/>
    </location>
</feature>
<feature type="region of interest" description="Disordered" evidence="1">
    <location>
        <begin position="28"/>
        <end position="47"/>
    </location>
</feature>
<evidence type="ECO:0000256" key="1">
    <source>
        <dbReference type="SAM" id="MobiDB-lite"/>
    </source>
</evidence>
<organism evidence="2 3">
    <name type="scientific">Ascobolus immersus RN42</name>
    <dbReference type="NCBI Taxonomy" id="1160509"/>
    <lineage>
        <taxon>Eukaryota</taxon>
        <taxon>Fungi</taxon>
        <taxon>Dikarya</taxon>
        <taxon>Ascomycota</taxon>
        <taxon>Pezizomycotina</taxon>
        <taxon>Pezizomycetes</taxon>
        <taxon>Pezizales</taxon>
        <taxon>Ascobolaceae</taxon>
        <taxon>Ascobolus</taxon>
    </lineage>
</organism>
<evidence type="ECO:0000313" key="2">
    <source>
        <dbReference type="EMBL" id="RPA84532.1"/>
    </source>
</evidence>